<sequence length="715" mass="82443">MSSYQSYSGVAYTNLSSAASFSADLIAHRGIWRKIISIIVFMGFLITSWATIVLHVISFTNESILELSVSVSVLIAGQYIITGIVDGIIYWRRWNASSQRQRTKIQEQNKEAWVVMRITLTILGMAPIARYIESLVVVRRMLSLEKQYMSETIALVKEVQQPSNLPSGSLISVPITNTQLSQQRKTPDITNNPARMKQLDTGLQYVRRVRRQFCRTEHDAAIIALTSGVIGAGPYAIAQGILFYRRETMLFFMTLDTKIILLICTIFCMLWISTSFTHFYPVQYQQNELEFERGIKQVHIGGLILLFIIHLIHITLRCISIALFTGRFNLMILIILIGHFLIVLITIIIARKYTTHLDHLNHGTNTHGDICENFFIDLLHSYISLYEFFNAGIKYTRTRYLIYYLFYYIENSIMIGLWYDYYQYPESWYYLPCLLVVILVQLLGFILLQIYLYVYSKSRRKTTLCGLCFMHKSTEIARGQQKSLTGLRGDESLYHVNHHNNSSVRTDLNIPQSLINLNRQQSNTLLNSYPSIDNMNYTKLLPPKHVHNDSGIYDPIFGEQIIQSAVPIQLRNHRNKHQQFIEMNKSKQKSLSELTTSNNYDIQSRISKQLNGGTHHHKQLDSFENHINLRKKPLSSSERLISHRNQSTNKRLLQSKEIPSSIVTNNNVQCSSDNIIQSTLTNNNSRKLNKILIIINITANNIIKVLEHHIIIVIQ</sequence>
<keyword evidence="6 7" id="KW-0472">Membrane</keyword>
<dbReference type="AlphaFoldDB" id="A0AA85BZB4"/>
<evidence type="ECO:0000256" key="5">
    <source>
        <dbReference type="ARBA" id="ARBA00022989"/>
    </source>
</evidence>
<accession>A0AA85BZB4</accession>
<keyword evidence="4 7" id="KW-0812">Transmembrane</keyword>
<keyword evidence="5 7" id="KW-1133">Transmembrane helix</keyword>
<dbReference type="GO" id="GO:0005886">
    <property type="term" value="C:plasma membrane"/>
    <property type="evidence" value="ECO:0007669"/>
    <property type="project" value="UniProtKB-SubCell"/>
</dbReference>
<reference evidence="9" key="1">
    <citation type="submission" date="2023-11" db="UniProtKB">
        <authorList>
            <consortium name="WormBaseParasite"/>
        </authorList>
    </citation>
    <scope>IDENTIFICATION</scope>
</reference>
<feature type="transmembrane region" description="Helical" evidence="7">
    <location>
        <begin position="259"/>
        <end position="280"/>
    </location>
</feature>
<evidence type="ECO:0000256" key="4">
    <source>
        <dbReference type="ARBA" id="ARBA00022692"/>
    </source>
</evidence>
<evidence type="ECO:0000313" key="9">
    <source>
        <dbReference type="WBParaSite" id="SMTH1_92360.1"/>
    </source>
</evidence>
<feature type="transmembrane region" description="Helical" evidence="7">
    <location>
        <begin position="300"/>
        <end position="323"/>
    </location>
</feature>
<evidence type="ECO:0000313" key="8">
    <source>
        <dbReference type="Proteomes" id="UP000050791"/>
    </source>
</evidence>
<dbReference type="InterPro" id="IPR050895">
    <property type="entry name" value="XK-related_scramblase"/>
</dbReference>
<feature type="transmembrane region" description="Helical" evidence="7">
    <location>
        <begin position="69"/>
        <end position="91"/>
    </location>
</feature>
<evidence type="ECO:0000256" key="6">
    <source>
        <dbReference type="ARBA" id="ARBA00023136"/>
    </source>
</evidence>
<evidence type="ECO:0000256" key="3">
    <source>
        <dbReference type="ARBA" id="ARBA00022475"/>
    </source>
</evidence>
<feature type="transmembrane region" description="Helical" evidence="7">
    <location>
        <begin position="330"/>
        <end position="350"/>
    </location>
</feature>
<dbReference type="InterPro" id="IPR018629">
    <property type="entry name" value="XK-rel"/>
</dbReference>
<dbReference type="GO" id="GO:1902742">
    <property type="term" value="P:apoptotic process involved in development"/>
    <property type="evidence" value="ECO:0007669"/>
    <property type="project" value="TreeGrafter"/>
</dbReference>
<comment type="subcellular location">
    <subcellularLocation>
        <location evidence="1">Cell membrane</location>
        <topology evidence="1">Multi-pass membrane protein</topology>
    </subcellularLocation>
    <subcellularLocation>
        <location evidence="7">Membrane</location>
        <topology evidence="7">Multi-pass membrane protein</topology>
    </subcellularLocation>
</comment>
<dbReference type="PANTHER" id="PTHR16024">
    <property type="entry name" value="XK-RELATED PROTEIN"/>
    <property type="match status" value="1"/>
</dbReference>
<evidence type="ECO:0000256" key="7">
    <source>
        <dbReference type="RuleBase" id="RU910716"/>
    </source>
</evidence>
<evidence type="ECO:0000256" key="2">
    <source>
        <dbReference type="ARBA" id="ARBA00008789"/>
    </source>
</evidence>
<dbReference type="Proteomes" id="UP000050791">
    <property type="component" value="Unassembled WGS sequence"/>
</dbReference>
<name>A0AA85BZB4_9TREM</name>
<comment type="similarity">
    <text evidence="2 7">Belongs to the XK family.</text>
</comment>
<dbReference type="PANTHER" id="PTHR16024:SF6">
    <property type="entry name" value="XK-RELATED PROTEIN"/>
    <property type="match status" value="1"/>
</dbReference>
<organism evidence="8 9">
    <name type="scientific">Schistosoma mattheei</name>
    <dbReference type="NCBI Taxonomy" id="31246"/>
    <lineage>
        <taxon>Eukaryota</taxon>
        <taxon>Metazoa</taxon>
        <taxon>Spiralia</taxon>
        <taxon>Lophotrochozoa</taxon>
        <taxon>Platyhelminthes</taxon>
        <taxon>Trematoda</taxon>
        <taxon>Digenea</taxon>
        <taxon>Strigeidida</taxon>
        <taxon>Schistosomatoidea</taxon>
        <taxon>Schistosomatidae</taxon>
        <taxon>Schistosoma</taxon>
    </lineage>
</organism>
<feature type="transmembrane region" description="Helical" evidence="7">
    <location>
        <begin position="220"/>
        <end position="238"/>
    </location>
</feature>
<evidence type="ECO:0000256" key="1">
    <source>
        <dbReference type="ARBA" id="ARBA00004651"/>
    </source>
</evidence>
<dbReference type="GO" id="GO:0070782">
    <property type="term" value="P:phosphatidylserine exposure on apoptotic cell surface"/>
    <property type="evidence" value="ECO:0007669"/>
    <property type="project" value="TreeGrafter"/>
</dbReference>
<protein>
    <recommendedName>
        <fullName evidence="7">XK-related protein</fullName>
    </recommendedName>
</protein>
<feature type="transmembrane region" description="Helical" evidence="7">
    <location>
        <begin position="428"/>
        <end position="454"/>
    </location>
</feature>
<feature type="transmembrane region" description="Helical" evidence="7">
    <location>
        <begin position="35"/>
        <end position="57"/>
    </location>
</feature>
<proteinExistence type="inferred from homology"/>
<feature type="transmembrane region" description="Helical" evidence="7">
    <location>
        <begin position="401"/>
        <end position="422"/>
    </location>
</feature>
<dbReference type="WBParaSite" id="SMTH1_92360.1">
    <property type="protein sequence ID" value="SMTH1_92360.1"/>
    <property type="gene ID" value="SMTH1_92360"/>
</dbReference>
<dbReference type="GO" id="GO:0043652">
    <property type="term" value="P:engulfment of apoptotic cell"/>
    <property type="evidence" value="ECO:0007669"/>
    <property type="project" value="TreeGrafter"/>
</dbReference>
<dbReference type="Pfam" id="PF09815">
    <property type="entry name" value="XK-related"/>
    <property type="match status" value="1"/>
</dbReference>
<keyword evidence="3" id="KW-1003">Cell membrane</keyword>